<organism evidence="7 8">
    <name type="scientific">Segatella hominis</name>
    <dbReference type="NCBI Taxonomy" id="2518605"/>
    <lineage>
        <taxon>Bacteria</taxon>
        <taxon>Pseudomonadati</taxon>
        <taxon>Bacteroidota</taxon>
        <taxon>Bacteroidia</taxon>
        <taxon>Bacteroidales</taxon>
        <taxon>Prevotellaceae</taxon>
        <taxon>Segatella</taxon>
    </lineage>
</organism>
<dbReference type="FunFam" id="3.40.50.300:FF:000025">
    <property type="entry name" value="ATP-dependent Clp protease subunit"/>
    <property type="match status" value="1"/>
</dbReference>
<dbReference type="Gene3D" id="3.40.50.300">
    <property type="entry name" value="P-loop containing nucleotide triphosphate hydrolases"/>
    <property type="match status" value="2"/>
</dbReference>
<feature type="domain" description="AAA+ ATPase" evidence="5">
    <location>
        <begin position="497"/>
        <end position="665"/>
    </location>
</feature>
<dbReference type="SUPFAM" id="SSF52540">
    <property type="entry name" value="P-loop containing nucleoside triphosphate hydrolases"/>
    <property type="match status" value="2"/>
</dbReference>
<dbReference type="GO" id="GO:0016887">
    <property type="term" value="F:ATP hydrolysis activity"/>
    <property type="evidence" value="ECO:0007669"/>
    <property type="project" value="InterPro"/>
</dbReference>
<dbReference type="Pfam" id="PF02861">
    <property type="entry name" value="Clp_N"/>
    <property type="match status" value="1"/>
</dbReference>
<keyword evidence="8" id="KW-1185">Reference proteome</keyword>
<evidence type="ECO:0000256" key="2">
    <source>
        <dbReference type="ARBA" id="ARBA00022741"/>
    </source>
</evidence>
<dbReference type="SMART" id="SM00382">
    <property type="entry name" value="AAA"/>
    <property type="match status" value="2"/>
</dbReference>
<name>A0A4Y8VVI9_9BACT</name>
<evidence type="ECO:0000256" key="4">
    <source>
        <dbReference type="ARBA" id="ARBA00023186"/>
    </source>
</evidence>
<dbReference type="InterPro" id="IPR003593">
    <property type="entry name" value="AAA+_ATPase"/>
</dbReference>
<dbReference type="InterPro" id="IPR041546">
    <property type="entry name" value="ClpA/ClpB_AAA_lid"/>
</dbReference>
<dbReference type="CDD" id="cd19499">
    <property type="entry name" value="RecA-like_ClpB_Hsp104-like"/>
    <property type="match status" value="1"/>
</dbReference>
<keyword evidence="2" id="KW-0547">Nucleotide-binding</keyword>
<dbReference type="GO" id="GO:0034605">
    <property type="term" value="P:cellular response to heat"/>
    <property type="evidence" value="ECO:0007669"/>
    <property type="project" value="TreeGrafter"/>
</dbReference>
<reference evidence="7 8" key="1">
    <citation type="submission" date="2019-02" db="EMBL/GenBank/DDBJ databases">
        <title>Draft Genome Sequence of the Prevotella sp. BCRC 81118, Isolated from Human Feces.</title>
        <authorList>
            <person name="Huang C.-H."/>
        </authorList>
    </citation>
    <scope>NUCLEOTIDE SEQUENCE [LARGE SCALE GENOMIC DNA]</scope>
    <source>
        <strain evidence="7 8">BCRC 81118</strain>
    </source>
</reference>
<dbReference type="GO" id="GO:0005737">
    <property type="term" value="C:cytoplasm"/>
    <property type="evidence" value="ECO:0007669"/>
    <property type="project" value="TreeGrafter"/>
</dbReference>
<dbReference type="Proteomes" id="UP000297872">
    <property type="component" value="Unassembled WGS sequence"/>
</dbReference>
<dbReference type="InterPro" id="IPR001270">
    <property type="entry name" value="ClpA/B"/>
</dbReference>
<dbReference type="InterPro" id="IPR004176">
    <property type="entry name" value="Clp_R_N"/>
</dbReference>
<dbReference type="InterPro" id="IPR036628">
    <property type="entry name" value="Clp_N_dom_sf"/>
</dbReference>
<dbReference type="InterPro" id="IPR003959">
    <property type="entry name" value="ATPase_AAA_core"/>
</dbReference>
<dbReference type="InterPro" id="IPR019489">
    <property type="entry name" value="Clp_ATPase_C"/>
</dbReference>
<dbReference type="PANTHER" id="PTHR11638:SF111">
    <property type="entry name" value="ATP-DEPENDENT CLP PROTEASE ATP-BINDING SUBUNIT CLPA"/>
    <property type="match status" value="1"/>
</dbReference>
<evidence type="ECO:0000313" key="8">
    <source>
        <dbReference type="Proteomes" id="UP000297872"/>
    </source>
</evidence>
<comment type="caution">
    <text evidence="7">The sequence shown here is derived from an EMBL/GenBank/DDBJ whole genome shotgun (WGS) entry which is preliminary data.</text>
</comment>
<feature type="domain" description="AAA+ ATPase" evidence="5">
    <location>
        <begin position="215"/>
        <end position="359"/>
    </location>
</feature>
<dbReference type="EMBL" id="SGVY01000003">
    <property type="protein sequence ID" value="TFH84278.1"/>
    <property type="molecule type" value="Genomic_DNA"/>
</dbReference>
<dbReference type="OrthoDB" id="9803641at2"/>
<gene>
    <name evidence="7" type="ORF">EXN75_01470</name>
</gene>
<dbReference type="CDD" id="cd00009">
    <property type="entry name" value="AAA"/>
    <property type="match status" value="1"/>
</dbReference>
<dbReference type="InterPro" id="IPR050130">
    <property type="entry name" value="ClpA_ClpB"/>
</dbReference>
<dbReference type="PROSITE" id="PS00871">
    <property type="entry name" value="CLPAB_2"/>
    <property type="match status" value="1"/>
</dbReference>
<keyword evidence="4" id="KW-0143">Chaperone</keyword>
<dbReference type="PANTHER" id="PTHR11638">
    <property type="entry name" value="ATP-DEPENDENT CLP PROTEASE"/>
    <property type="match status" value="1"/>
</dbReference>
<dbReference type="AlphaFoldDB" id="A0A4Y8VVI9"/>
<keyword evidence="1" id="KW-0677">Repeat</keyword>
<dbReference type="Gene3D" id="1.10.8.60">
    <property type="match status" value="2"/>
</dbReference>
<dbReference type="Pfam" id="PF17871">
    <property type="entry name" value="AAA_lid_9"/>
    <property type="match status" value="1"/>
</dbReference>
<evidence type="ECO:0000313" key="7">
    <source>
        <dbReference type="EMBL" id="TFH84278.1"/>
    </source>
</evidence>
<keyword evidence="3" id="KW-0067">ATP-binding</keyword>
<dbReference type="PRINTS" id="PR00300">
    <property type="entry name" value="CLPPROTEASEA"/>
</dbReference>
<dbReference type="GO" id="GO:0005524">
    <property type="term" value="F:ATP binding"/>
    <property type="evidence" value="ECO:0007669"/>
    <property type="project" value="UniProtKB-KW"/>
</dbReference>
<proteinExistence type="predicted"/>
<sequence>MDSMGLTRYMSALMDDALKQARFFDHEFIMPEHLLLALLRQFSFCQALQEENVDCLKMHEDLVNWLAKQERVPSTIKYLPEPSSLFKTMFGTACALAVTADRKLVHVTHFVQAMLGLQNSEAAFLLGKAIGDRQGEFLASVDSFYPLEGDASDTGIMSDEMDDEYDDDYDEEGRNMPDDWHQLVTCISRKVDEHNPLIGREQELDRTIQVLCRAEKNNPLHIGEPGVGKTALVYGLAKLINEDKVPDRLKGARIYSMDIGQMLAGAQYRGDFEKRIKLVMAGAANEGNVIIYIDEIHNIIGAGRGSDGSLDASNMLKQYLEAGDIRFIGSTTYEEYNRYMSKSKSITRRFQQIDIKEPSEEETIKILEGLQYKYNKYHGVTYRKDALEYAVRASAKYISNRCLPDKAIDLIDEAGAYLEVHPVEYRQRSYVTKAIIQQILTKVCKIDAAAIKDEDNDALATLQQRMIDKIYGQDKAVDKVVEAVMMAKAGLIDDDKPLASLLFVGPTGVGKTEVARQLAKELGIELVRFDMSEYTEKHTVAKLIGSPAGYVGYEDGGLLTDAIRKTPNCVLLLDEIEKAHSDIYNILLQVMDYARLTDNKGQKADFRNVILIMTSNAGAQYASQSNVGFNSNVSRGDAMLAQVKKTFKPEFINRLSDMVVFNDMDKHMAELILHKKLRQLDEKLAAKGVSLSLTDTAFEQMLKWGFTKEYGAREMDRVIGNRLKPLLVKALLFGKLKKGGQGIVDFDGKELIIKDVRPLKK</sequence>
<evidence type="ECO:0000259" key="6">
    <source>
        <dbReference type="SMART" id="SM01086"/>
    </source>
</evidence>
<dbReference type="Gene3D" id="1.10.1780.10">
    <property type="entry name" value="Clp, N-terminal domain"/>
    <property type="match status" value="1"/>
</dbReference>
<dbReference type="InterPro" id="IPR027417">
    <property type="entry name" value="P-loop_NTPase"/>
</dbReference>
<accession>A0A4Y8VVI9</accession>
<dbReference type="SUPFAM" id="SSF81923">
    <property type="entry name" value="Double Clp-N motif"/>
    <property type="match status" value="1"/>
</dbReference>
<dbReference type="Pfam" id="PF10431">
    <property type="entry name" value="ClpB_D2-small"/>
    <property type="match status" value="1"/>
</dbReference>
<dbReference type="Pfam" id="PF00004">
    <property type="entry name" value="AAA"/>
    <property type="match status" value="1"/>
</dbReference>
<dbReference type="SMART" id="SM01086">
    <property type="entry name" value="ClpB_D2-small"/>
    <property type="match status" value="1"/>
</dbReference>
<dbReference type="Pfam" id="PF07724">
    <property type="entry name" value="AAA_2"/>
    <property type="match status" value="1"/>
</dbReference>
<evidence type="ECO:0000256" key="3">
    <source>
        <dbReference type="ARBA" id="ARBA00022840"/>
    </source>
</evidence>
<evidence type="ECO:0000256" key="1">
    <source>
        <dbReference type="ARBA" id="ARBA00022737"/>
    </source>
</evidence>
<protein>
    <submittedName>
        <fullName evidence="7">AAA family ATPase</fullName>
    </submittedName>
</protein>
<feature type="domain" description="Clp ATPase C-terminal" evidence="6">
    <location>
        <begin position="664"/>
        <end position="753"/>
    </location>
</feature>
<dbReference type="InterPro" id="IPR028299">
    <property type="entry name" value="ClpA/B_CS2"/>
</dbReference>
<evidence type="ECO:0000259" key="5">
    <source>
        <dbReference type="SMART" id="SM00382"/>
    </source>
</evidence>